<dbReference type="STRING" id="64791.A0A151WY19"/>
<comment type="subcellular location">
    <subcellularLocation>
        <location evidence="1">Mitochondrion</location>
    </subcellularLocation>
</comment>
<reference evidence="10 11" key="1">
    <citation type="submission" date="2015-09" db="EMBL/GenBank/DDBJ databases">
        <title>Trachymyrmex zeteki WGS genome.</title>
        <authorList>
            <person name="Nygaard S."/>
            <person name="Hu H."/>
            <person name="Boomsma J."/>
            <person name="Zhang G."/>
        </authorList>
    </citation>
    <scope>NUCLEOTIDE SEQUENCE [LARGE SCALE GENOMIC DNA]</scope>
    <source>
        <strain evidence="10">Tzet28-1</strain>
        <tissue evidence="10">Whole body</tissue>
    </source>
</reference>
<protein>
    <recommendedName>
        <fullName evidence="7">Large ribosomal subunit protein mL53</fullName>
    </recommendedName>
    <alternativeName>
        <fullName evidence="8">39S ribosomal protein L53, mitochondrial</fullName>
    </alternativeName>
</protein>
<sequence>VTTRVPVERGSSEVIRRIFTHRRRNVSSRRSPGRRNNQGGARRTFWRSWVSLKLARRGTSAGMVRACLRGFPWILAGIRQRNDTHVVLRDPTSHTTHFPTTHTANDTTKRDCPSAMASASAAPIGRSATNQRTANDGRGRQSAAPRSLARCCARDFLFYVSAPKIRATNPQCSLKTEVVCDRSKPTVTFSLQSGKKIVLKTALLTSLNILQLYNKHITSLIPPDPAELEAKKALQEEKRKKQKRPHHRIKLWSKHRGQLHLI</sequence>
<keyword evidence="3" id="KW-0809">Transit peptide</keyword>
<evidence type="ECO:0000256" key="4">
    <source>
        <dbReference type="ARBA" id="ARBA00022980"/>
    </source>
</evidence>
<evidence type="ECO:0000256" key="7">
    <source>
        <dbReference type="ARBA" id="ARBA00035180"/>
    </source>
</evidence>
<accession>A0A151WY19</accession>
<evidence type="ECO:0000256" key="5">
    <source>
        <dbReference type="ARBA" id="ARBA00023128"/>
    </source>
</evidence>
<evidence type="ECO:0000313" key="10">
    <source>
        <dbReference type="EMBL" id="KYQ52778.1"/>
    </source>
</evidence>
<dbReference type="InterPro" id="IPR019716">
    <property type="entry name" value="Ribosomal_mL53"/>
</dbReference>
<feature type="non-terminal residue" evidence="10">
    <location>
        <position position="1"/>
    </location>
</feature>
<evidence type="ECO:0000313" key="11">
    <source>
        <dbReference type="Proteomes" id="UP000075809"/>
    </source>
</evidence>
<dbReference type="Pfam" id="PF10780">
    <property type="entry name" value="MRP_L53"/>
    <property type="match status" value="1"/>
</dbReference>
<keyword evidence="4" id="KW-0689">Ribosomal protein</keyword>
<evidence type="ECO:0000256" key="9">
    <source>
        <dbReference type="SAM" id="MobiDB-lite"/>
    </source>
</evidence>
<keyword evidence="11" id="KW-1185">Reference proteome</keyword>
<organism evidence="10 11">
    <name type="scientific">Mycetomoellerius zeteki</name>
    <dbReference type="NCBI Taxonomy" id="64791"/>
    <lineage>
        <taxon>Eukaryota</taxon>
        <taxon>Metazoa</taxon>
        <taxon>Ecdysozoa</taxon>
        <taxon>Arthropoda</taxon>
        <taxon>Hexapoda</taxon>
        <taxon>Insecta</taxon>
        <taxon>Pterygota</taxon>
        <taxon>Neoptera</taxon>
        <taxon>Endopterygota</taxon>
        <taxon>Hymenoptera</taxon>
        <taxon>Apocrita</taxon>
        <taxon>Aculeata</taxon>
        <taxon>Formicoidea</taxon>
        <taxon>Formicidae</taxon>
        <taxon>Myrmicinae</taxon>
        <taxon>Mycetomoellerius</taxon>
    </lineage>
</organism>
<dbReference type="PANTHER" id="PTHR33618">
    <property type="entry name" value="39S RIBOSOMAL PROTEIN L53, MITOCHONDRIAL"/>
    <property type="match status" value="1"/>
</dbReference>
<evidence type="ECO:0000256" key="2">
    <source>
        <dbReference type="ARBA" id="ARBA00005557"/>
    </source>
</evidence>
<evidence type="ECO:0000256" key="6">
    <source>
        <dbReference type="ARBA" id="ARBA00023274"/>
    </source>
</evidence>
<comment type="similarity">
    <text evidence="2">Belongs to the mitochondrion-specific ribosomal protein mL53 family.</text>
</comment>
<dbReference type="AlphaFoldDB" id="A0A151WY19"/>
<proteinExistence type="inferred from homology"/>
<keyword evidence="5" id="KW-0496">Mitochondrion</keyword>
<keyword evidence="6" id="KW-0687">Ribonucleoprotein</keyword>
<name>A0A151WY19_9HYME</name>
<dbReference type="InterPro" id="IPR052473">
    <property type="entry name" value="mtLSU_mL53"/>
</dbReference>
<feature type="compositionally biased region" description="Low complexity" evidence="9">
    <location>
        <begin position="93"/>
        <end position="106"/>
    </location>
</feature>
<dbReference type="PANTHER" id="PTHR33618:SF1">
    <property type="entry name" value="LARGE RIBOSOMAL SUBUNIT PROTEIN ML53"/>
    <property type="match status" value="1"/>
</dbReference>
<evidence type="ECO:0000256" key="3">
    <source>
        <dbReference type="ARBA" id="ARBA00022946"/>
    </source>
</evidence>
<dbReference type="Proteomes" id="UP000075809">
    <property type="component" value="Unassembled WGS sequence"/>
</dbReference>
<dbReference type="Gene3D" id="3.40.30.10">
    <property type="entry name" value="Glutaredoxin"/>
    <property type="match status" value="1"/>
</dbReference>
<evidence type="ECO:0000256" key="8">
    <source>
        <dbReference type="ARBA" id="ARBA00042721"/>
    </source>
</evidence>
<feature type="region of interest" description="Disordered" evidence="9">
    <location>
        <begin position="90"/>
        <end position="144"/>
    </location>
</feature>
<dbReference type="GO" id="GO:0005762">
    <property type="term" value="C:mitochondrial large ribosomal subunit"/>
    <property type="evidence" value="ECO:0007669"/>
    <property type="project" value="TreeGrafter"/>
</dbReference>
<evidence type="ECO:0000256" key="1">
    <source>
        <dbReference type="ARBA" id="ARBA00004173"/>
    </source>
</evidence>
<dbReference type="EMBL" id="KQ982652">
    <property type="protein sequence ID" value="KYQ52778.1"/>
    <property type="molecule type" value="Genomic_DNA"/>
</dbReference>
<gene>
    <name evidence="10" type="ORF">ALC60_08067</name>
</gene>